<gene>
    <name evidence="4" type="ORF">FOZ63_028217</name>
</gene>
<proteinExistence type="predicted"/>
<reference evidence="4 5" key="1">
    <citation type="submission" date="2020-04" db="EMBL/GenBank/DDBJ databases">
        <title>Perkinsus olseni comparative genomics.</title>
        <authorList>
            <person name="Bogema D.R."/>
        </authorList>
    </citation>
    <scope>NUCLEOTIDE SEQUENCE [LARGE SCALE GENOMIC DNA]</scope>
    <source>
        <strain evidence="4 5">ATCC PRA-207</strain>
    </source>
</reference>
<protein>
    <recommendedName>
        <fullName evidence="6">Guanine nucleotide-binding protein subunit beta-like protein</fullName>
    </recommendedName>
</protein>
<dbReference type="Proteomes" id="UP000553632">
    <property type="component" value="Unassembled WGS sequence"/>
</dbReference>
<dbReference type="Gene3D" id="2.130.10.10">
    <property type="entry name" value="YVTN repeat-like/Quinoprotein amine dehydrogenase"/>
    <property type="match status" value="2"/>
</dbReference>
<sequence length="338" mass="35990">MVLTGGPLFTLRPRDSVSSVNDVVAVHGSSLATGSSDGYLRIWDMVTRRPSVSISTGPDSIVSVIEAATDGHALAVQTKAKALSLWDVNQSSKASPVWSAPTPKAYTFCKAVPGKGGTIACPITESDIGIFDCRVGPATATLRAPDSQSSNDSKTGSAVAIRQLDEEEGNSLVVVYESGSMALFDRRRFGQPCAEARCELSKGRGSGSTVTCMERLANELWIGTSDSYVTMMVAGGDENKGEYAIEQVDIENPSLRVEGSSIGIGSMAVRQDLRLLVVGLWDGRIVLVDVKTRTLLGELPQSHDASITKVTFLPDDRFAVASTDGRVSVWNTYQHTVV</sequence>
<evidence type="ECO:0000256" key="3">
    <source>
        <dbReference type="PROSITE-ProRule" id="PRU00221"/>
    </source>
</evidence>
<evidence type="ECO:0000256" key="2">
    <source>
        <dbReference type="ARBA" id="ARBA00022737"/>
    </source>
</evidence>
<keyword evidence="1 3" id="KW-0853">WD repeat</keyword>
<organism evidence="4 5">
    <name type="scientific">Perkinsus olseni</name>
    <name type="common">Perkinsus atlanticus</name>
    <dbReference type="NCBI Taxonomy" id="32597"/>
    <lineage>
        <taxon>Eukaryota</taxon>
        <taxon>Sar</taxon>
        <taxon>Alveolata</taxon>
        <taxon>Perkinsozoa</taxon>
        <taxon>Perkinsea</taxon>
        <taxon>Perkinsida</taxon>
        <taxon>Perkinsidae</taxon>
        <taxon>Perkinsus</taxon>
    </lineage>
</organism>
<name>A0A7J6UQP0_PEROL</name>
<dbReference type="SUPFAM" id="SSF50978">
    <property type="entry name" value="WD40 repeat-like"/>
    <property type="match status" value="1"/>
</dbReference>
<dbReference type="PANTHER" id="PTHR19848">
    <property type="entry name" value="WD40 REPEAT PROTEIN"/>
    <property type="match status" value="1"/>
</dbReference>
<dbReference type="SMART" id="SM00320">
    <property type="entry name" value="WD40"/>
    <property type="match status" value="4"/>
</dbReference>
<dbReference type="AlphaFoldDB" id="A0A7J6UQP0"/>
<keyword evidence="2" id="KW-0677">Repeat</keyword>
<dbReference type="EMBL" id="JABANO010000355">
    <property type="protein sequence ID" value="KAF4759291.1"/>
    <property type="molecule type" value="Genomic_DNA"/>
</dbReference>
<dbReference type="Pfam" id="PF00400">
    <property type="entry name" value="WD40"/>
    <property type="match status" value="2"/>
</dbReference>
<evidence type="ECO:0000313" key="4">
    <source>
        <dbReference type="EMBL" id="KAF4759291.1"/>
    </source>
</evidence>
<accession>A0A7J6UQP0</accession>
<dbReference type="InterPro" id="IPR036322">
    <property type="entry name" value="WD40_repeat_dom_sf"/>
</dbReference>
<dbReference type="InterPro" id="IPR001680">
    <property type="entry name" value="WD40_rpt"/>
</dbReference>
<dbReference type="PROSITE" id="PS00678">
    <property type="entry name" value="WD_REPEATS_1"/>
    <property type="match status" value="1"/>
</dbReference>
<keyword evidence="5" id="KW-1185">Reference proteome</keyword>
<feature type="repeat" description="WD" evidence="3">
    <location>
        <begin position="28"/>
        <end position="53"/>
    </location>
</feature>
<dbReference type="PROSITE" id="PS50294">
    <property type="entry name" value="WD_REPEATS_REGION"/>
    <property type="match status" value="1"/>
</dbReference>
<comment type="caution">
    <text evidence="4">The sequence shown here is derived from an EMBL/GenBank/DDBJ whole genome shotgun (WGS) entry which is preliminary data.</text>
</comment>
<dbReference type="PANTHER" id="PTHR19848:SF8">
    <property type="entry name" value="F-BOX AND WD REPEAT DOMAIN CONTAINING 7"/>
    <property type="match status" value="1"/>
</dbReference>
<evidence type="ECO:0000313" key="5">
    <source>
        <dbReference type="Proteomes" id="UP000553632"/>
    </source>
</evidence>
<dbReference type="InterPro" id="IPR019775">
    <property type="entry name" value="WD40_repeat_CS"/>
</dbReference>
<dbReference type="PROSITE" id="PS50082">
    <property type="entry name" value="WD_REPEATS_2"/>
    <property type="match status" value="2"/>
</dbReference>
<dbReference type="InterPro" id="IPR015943">
    <property type="entry name" value="WD40/YVTN_repeat-like_dom_sf"/>
</dbReference>
<evidence type="ECO:0008006" key="6">
    <source>
        <dbReference type="Google" id="ProtNLM"/>
    </source>
</evidence>
<evidence type="ECO:0000256" key="1">
    <source>
        <dbReference type="ARBA" id="ARBA00022574"/>
    </source>
</evidence>
<feature type="repeat" description="WD" evidence="3">
    <location>
        <begin position="300"/>
        <end position="338"/>
    </location>
</feature>
<dbReference type="OMA" id="SVWNTYQ"/>